<feature type="binding site" evidence="4">
    <location>
        <position position="472"/>
    </location>
    <ligand>
        <name>substrate</name>
    </ligand>
</feature>
<dbReference type="CDD" id="cd10792">
    <property type="entry name" value="GH57N_AmyC_like"/>
    <property type="match status" value="1"/>
</dbReference>
<feature type="domain" description="Glycoside hydrolase family 57 N-terminal" evidence="7">
    <location>
        <begin position="7"/>
        <end position="309"/>
    </location>
</feature>
<dbReference type="RefSeq" id="WP_073073190.1">
    <property type="nucleotide sequence ID" value="NZ_FQXN01000004.1"/>
</dbReference>
<dbReference type="InterPro" id="IPR037090">
    <property type="entry name" value="57_glycoside_trans_central"/>
</dbReference>
<dbReference type="InterPro" id="IPR015293">
    <property type="entry name" value="BE_C"/>
</dbReference>
<feature type="binding site" evidence="4">
    <location>
        <position position="260"/>
    </location>
    <ligand>
        <name>substrate</name>
    </ligand>
</feature>
<dbReference type="Pfam" id="PF03065">
    <property type="entry name" value="Glyco_hydro_57"/>
    <property type="match status" value="1"/>
</dbReference>
<keyword evidence="2 5" id="KW-0119">Carbohydrate metabolism</keyword>
<gene>
    <name evidence="9" type="ORF">SAMN02745199_1202</name>
</gene>
<feature type="binding site" evidence="4">
    <location>
        <position position="243"/>
    </location>
    <ligand>
        <name>substrate</name>
    </ligand>
</feature>
<feature type="active site" description="Nucleophile" evidence="3">
    <location>
        <position position="191"/>
    </location>
</feature>
<evidence type="ECO:0000313" key="9">
    <source>
        <dbReference type="EMBL" id="SHH46496.1"/>
    </source>
</evidence>
<evidence type="ECO:0000256" key="5">
    <source>
        <dbReference type="RuleBase" id="RU361196"/>
    </source>
</evidence>
<dbReference type="Pfam" id="PF09210">
    <property type="entry name" value="BE_C"/>
    <property type="match status" value="1"/>
</dbReference>
<evidence type="ECO:0000313" key="10">
    <source>
        <dbReference type="Proteomes" id="UP000242592"/>
    </source>
</evidence>
<name>A0A1M5T706_9BACT</name>
<evidence type="ECO:0000259" key="7">
    <source>
        <dbReference type="Pfam" id="PF03065"/>
    </source>
</evidence>
<dbReference type="InterPro" id="IPR028995">
    <property type="entry name" value="Glyco_hydro_57/38_cen_sf"/>
</dbReference>
<evidence type="ECO:0000259" key="8">
    <source>
        <dbReference type="Pfam" id="PF09210"/>
    </source>
</evidence>
<feature type="domain" description="1,4-alpha-glucan branching enzyme C-terminal" evidence="8">
    <location>
        <begin position="429"/>
        <end position="532"/>
    </location>
</feature>
<dbReference type="GO" id="GO:0030979">
    <property type="term" value="P:alpha-glucan biosynthetic process"/>
    <property type="evidence" value="ECO:0007669"/>
    <property type="project" value="InterPro"/>
</dbReference>
<evidence type="ECO:0000256" key="3">
    <source>
        <dbReference type="PIRSR" id="PIRSR640042-1"/>
    </source>
</evidence>
<accession>A0A1M5T706</accession>
<keyword evidence="10" id="KW-1185">Reference proteome</keyword>
<dbReference type="STRING" id="1123380.SAMN02745199_1202"/>
<feature type="binding site" evidence="4">
    <location>
        <position position="409"/>
    </location>
    <ligand>
        <name>substrate</name>
    </ligand>
</feature>
<evidence type="ECO:0000256" key="2">
    <source>
        <dbReference type="ARBA" id="ARBA00023277"/>
    </source>
</evidence>
<dbReference type="Gene3D" id="1.20.1430.10">
    <property type="entry name" value="Families 57/38 glycoside transferase, middle domain"/>
    <property type="match status" value="1"/>
</dbReference>
<dbReference type="OrthoDB" id="9803279at2"/>
<dbReference type="Gene3D" id="3.20.110.10">
    <property type="entry name" value="Glycoside hydrolase 38, N terminal domain"/>
    <property type="match status" value="1"/>
</dbReference>
<protein>
    <submittedName>
        <fullName evidence="9">(1-&gt;4)-alpha-D-glucan branching enzyme</fullName>
    </submittedName>
</protein>
<dbReference type="GO" id="GO:0005576">
    <property type="term" value="C:extracellular region"/>
    <property type="evidence" value="ECO:0007669"/>
    <property type="project" value="TreeGrafter"/>
</dbReference>
<keyword evidence="6" id="KW-0175">Coiled coil</keyword>
<feature type="coiled-coil region" evidence="6">
    <location>
        <begin position="72"/>
        <end position="107"/>
    </location>
</feature>
<comment type="similarity">
    <text evidence="1 5">Belongs to the glycosyl hydrolase 57 family.</text>
</comment>
<sequence length="535" mass="63184">MPKGNIILVLHAHLPYIHHPQYDFFLEENWLFEAITETYVPLLRIFKRLEDENKKFHLTMTITPPLMEMLANEDLQQKYIAKMEKLIKLAEREIERTKSENSKKHKMAKFYYKDFKEILYIFKELYKGNILKGFREYMEKGYLDIITCNATHGFLPFMEQYPQAIRAQIEQGVKTYEKHMGKKPRGIWLAECAYFPGLDKYLAEYGIEFFFVDSHGFWYADEKPRYGVYRPVITPNNVFVFARDPESSEQVWSADIGYPGDGRYREFYRDIGFDREFEYIKPYIDPSGVRVNTGIKYHKITGKDVPLNEKEFYDIDEAKKVAKEHALDFLRKKEMQASNLLNIFEGLEPIIVAPFDAELFGHWWYEGPIFLEEFLRHVDGSKFVRTTKASDIVDIVEKVQIVTPAASTWGANGYNEVWLNGSNDWIYLHLHELVEKMTEAAQKYPDPSETPSEIKRALNQMARELLLAQSSDWAFIMTTNTSVEYAVNRTKTHVKRFLELYEMVISGKIDMRRLSHYEWIDDIFSEIDYSMYLKV</sequence>
<evidence type="ECO:0000256" key="4">
    <source>
        <dbReference type="PIRSR" id="PIRSR640042-2"/>
    </source>
</evidence>
<organism evidence="9 10">
    <name type="scientific">Thermosipho atlanticus DSM 15807</name>
    <dbReference type="NCBI Taxonomy" id="1123380"/>
    <lineage>
        <taxon>Bacteria</taxon>
        <taxon>Thermotogati</taxon>
        <taxon>Thermotogota</taxon>
        <taxon>Thermotogae</taxon>
        <taxon>Thermotogales</taxon>
        <taxon>Fervidobacteriaceae</taxon>
        <taxon>Thermosipho</taxon>
    </lineage>
</organism>
<dbReference type="InterPro" id="IPR027291">
    <property type="entry name" value="Glyco_hydro_38_N_sf"/>
</dbReference>
<dbReference type="InterPro" id="IPR011330">
    <property type="entry name" value="Glyco_hydro/deAcase_b/a-brl"/>
</dbReference>
<dbReference type="AlphaFoldDB" id="A0A1M5T706"/>
<dbReference type="InterPro" id="IPR040042">
    <property type="entry name" value="Branching_enz_MT3115-like"/>
</dbReference>
<dbReference type="SUPFAM" id="SSF88688">
    <property type="entry name" value="Families 57/38 glycoside transferase middle domain"/>
    <property type="match status" value="1"/>
</dbReference>
<dbReference type="PANTHER" id="PTHR41695:SF1">
    <property type="entry name" value="1,4-ALPHA-GLUCAN BRANCHING ENZYME TK1436"/>
    <property type="match status" value="1"/>
</dbReference>
<feature type="active site" description="Proton donor" evidence="3">
    <location>
        <position position="356"/>
    </location>
</feature>
<dbReference type="GO" id="GO:0003844">
    <property type="term" value="F:1,4-alpha-glucan branching enzyme activity"/>
    <property type="evidence" value="ECO:0007669"/>
    <property type="project" value="InterPro"/>
</dbReference>
<reference evidence="10" key="1">
    <citation type="submission" date="2016-11" db="EMBL/GenBank/DDBJ databases">
        <authorList>
            <person name="Varghese N."/>
            <person name="Submissions S."/>
        </authorList>
    </citation>
    <scope>NUCLEOTIDE SEQUENCE [LARGE SCALE GENOMIC DNA]</scope>
    <source>
        <strain evidence="10">DSM 15807</strain>
    </source>
</reference>
<dbReference type="PANTHER" id="PTHR41695">
    <property type="entry name" value="1,4-ALPHA-GLUCAN BRANCHING ENZYME RV3031-RELATED"/>
    <property type="match status" value="1"/>
</dbReference>
<evidence type="ECO:0000256" key="1">
    <source>
        <dbReference type="ARBA" id="ARBA00006821"/>
    </source>
</evidence>
<proteinExistence type="inferred from homology"/>
<dbReference type="SUPFAM" id="SSF88713">
    <property type="entry name" value="Glycoside hydrolase/deacetylase"/>
    <property type="match status" value="1"/>
</dbReference>
<dbReference type="EMBL" id="FQXN01000004">
    <property type="protein sequence ID" value="SHH46496.1"/>
    <property type="molecule type" value="Genomic_DNA"/>
</dbReference>
<evidence type="ECO:0000256" key="6">
    <source>
        <dbReference type="SAM" id="Coils"/>
    </source>
</evidence>
<dbReference type="InterPro" id="IPR004300">
    <property type="entry name" value="Glyco_hydro_57_N"/>
</dbReference>
<dbReference type="Proteomes" id="UP000242592">
    <property type="component" value="Unassembled WGS sequence"/>
</dbReference>